<evidence type="ECO:0000313" key="1">
    <source>
        <dbReference type="EMBL" id="KAI9913312.1"/>
    </source>
</evidence>
<dbReference type="Proteomes" id="UP001163321">
    <property type="component" value="Chromosome 4"/>
</dbReference>
<sequence length="145" mass="16108">MFQHQVVANGLMQRDLLNLADHFCYRAEVIEPCLHHLTLKFCESLYILVPAIRSLTYNAEDRVYPTVSYLLPKISKAAGGLACVVTVHKVLVGERSHAISISAECKEEAHGVVLGNGENFILKSILDEGQAFIRLATENTLSRQD</sequence>
<dbReference type="EMBL" id="CM047583">
    <property type="protein sequence ID" value="KAI9913312.1"/>
    <property type="molecule type" value="Genomic_DNA"/>
</dbReference>
<name>A0ACC0W3K5_9STRA</name>
<keyword evidence="2" id="KW-1185">Reference proteome</keyword>
<proteinExistence type="predicted"/>
<gene>
    <name evidence="1" type="ORF">PsorP6_004971</name>
</gene>
<accession>A0ACC0W3K5</accession>
<organism evidence="1 2">
    <name type="scientific">Peronosclerospora sorghi</name>
    <dbReference type="NCBI Taxonomy" id="230839"/>
    <lineage>
        <taxon>Eukaryota</taxon>
        <taxon>Sar</taxon>
        <taxon>Stramenopiles</taxon>
        <taxon>Oomycota</taxon>
        <taxon>Peronosporomycetes</taxon>
        <taxon>Peronosporales</taxon>
        <taxon>Peronosporaceae</taxon>
        <taxon>Peronosclerospora</taxon>
    </lineage>
</organism>
<comment type="caution">
    <text evidence="1">The sequence shown here is derived from an EMBL/GenBank/DDBJ whole genome shotgun (WGS) entry which is preliminary data.</text>
</comment>
<evidence type="ECO:0000313" key="2">
    <source>
        <dbReference type="Proteomes" id="UP001163321"/>
    </source>
</evidence>
<reference evidence="1 2" key="1">
    <citation type="journal article" date="2022" name="bioRxiv">
        <title>The genome of the oomycete Peronosclerospora sorghi, a cosmopolitan pathogen of maize and sorghum, is inflated with dispersed pseudogenes.</title>
        <authorList>
            <person name="Fletcher K."/>
            <person name="Martin F."/>
            <person name="Isakeit T."/>
            <person name="Cavanaugh K."/>
            <person name="Magill C."/>
            <person name="Michelmore R."/>
        </authorList>
    </citation>
    <scope>NUCLEOTIDE SEQUENCE [LARGE SCALE GENOMIC DNA]</scope>
    <source>
        <strain evidence="1">P6</strain>
    </source>
</reference>
<protein>
    <submittedName>
        <fullName evidence="1">Uncharacterized protein</fullName>
    </submittedName>
</protein>